<organism evidence="2 3">
    <name type="scientific">Collybiopsis confluens</name>
    <dbReference type="NCBI Taxonomy" id="2823264"/>
    <lineage>
        <taxon>Eukaryota</taxon>
        <taxon>Fungi</taxon>
        <taxon>Dikarya</taxon>
        <taxon>Basidiomycota</taxon>
        <taxon>Agaricomycotina</taxon>
        <taxon>Agaricomycetes</taxon>
        <taxon>Agaricomycetidae</taxon>
        <taxon>Agaricales</taxon>
        <taxon>Marasmiineae</taxon>
        <taxon>Omphalotaceae</taxon>
        <taxon>Collybiopsis</taxon>
    </lineage>
</organism>
<evidence type="ECO:0000313" key="2">
    <source>
        <dbReference type="EMBL" id="KAF5339674.1"/>
    </source>
</evidence>
<name>A0A8H5FK14_9AGAR</name>
<sequence>MYLTTATTTTITLCTYPPPPPALPFELISLIIQATHPTKASLSNYALVSKSWTYPAQHLLFQHLSLHSQSDYLSFQYAIQRTPALANTVRSIRVLIDSNQPRPQGGGVSQFQFGQVVQVCEGLNEVDISLFGEASFEEGLIAKLRSRPGLSSLRFMNWSGDVYALVQLLSGCRFLQNLVVGGSTPPEVPLRAVSSDGDGDGEIDASFSAASFPCTLTKLGLVFQRSPSIEFFRWLLDNSKESLKVLDVERELEGWATAATTSHRSSPALVSSTQVLLLCLHPLPHRIIVANRDPADIGLDISIIINADNDLNSNHDNSNSAPPPPPTHIPPHPRISIHTHLFSLDSEGLPLSTIGGIGAGVGGVMRSLLIRRTGTGPGTGTGEAGLEHLAFGIDSDTSLQEEEEEESWVLRLQHHLLPPPYRRLPSQELNSRVGGRLRLRCWKKHGYGHKQIASLRMACAMAGVELKLVGASASAREEGGVKQFRALVRDR</sequence>
<proteinExistence type="predicted"/>
<accession>A0A8H5FK14</accession>
<comment type="caution">
    <text evidence="2">The sequence shown here is derived from an EMBL/GenBank/DDBJ whole genome shotgun (WGS) entry which is preliminary data.</text>
</comment>
<protein>
    <recommendedName>
        <fullName evidence="4">F-box domain-containing protein</fullName>
    </recommendedName>
</protein>
<evidence type="ECO:0000256" key="1">
    <source>
        <dbReference type="SAM" id="MobiDB-lite"/>
    </source>
</evidence>
<dbReference type="EMBL" id="JAACJN010000546">
    <property type="protein sequence ID" value="KAF5339674.1"/>
    <property type="molecule type" value="Genomic_DNA"/>
</dbReference>
<feature type="region of interest" description="Disordered" evidence="1">
    <location>
        <begin position="314"/>
        <end position="334"/>
    </location>
</feature>
<dbReference type="OrthoDB" id="2522283at2759"/>
<keyword evidence="3" id="KW-1185">Reference proteome</keyword>
<gene>
    <name evidence="2" type="ORF">D9757_015196</name>
</gene>
<evidence type="ECO:0000313" key="3">
    <source>
        <dbReference type="Proteomes" id="UP000518752"/>
    </source>
</evidence>
<reference evidence="2 3" key="1">
    <citation type="journal article" date="2020" name="ISME J.">
        <title>Uncovering the hidden diversity of litter-decomposition mechanisms in mushroom-forming fungi.</title>
        <authorList>
            <person name="Floudas D."/>
            <person name="Bentzer J."/>
            <person name="Ahren D."/>
            <person name="Johansson T."/>
            <person name="Persson P."/>
            <person name="Tunlid A."/>
        </authorList>
    </citation>
    <scope>NUCLEOTIDE SEQUENCE [LARGE SCALE GENOMIC DNA]</scope>
    <source>
        <strain evidence="2 3">CBS 406.79</strain>
    </source>
</reference>
<dbReference type="Proteomes" id="UP000518752">
    <property type="component" value="Unassembled WGS sequence"/>
</dbReference>
<feature type="compositionally biased region" description="Pro residues" evidence="1">
    <location>
        <begin position="321"/>
        <end position="333"/>
    </location>
</feature>
<dbReference type="AlphaFoldDB" id="A0A8H5FK14"/>
<evidence type="ECO:0008006" key="4">
    <source>
        <dbReference type="Google" id="ProtNLM"/>
    </source>
</evidence>